<reference evidence="1" key="1">
    <citation type="journal article" date="2023" name="GigaByte">
        <title>Genome assembly of the bearded iris, Iris pallida Lam.</title>
        <authorList>
            <person name="Bruccoleri R.E."/>
            <person name="Oakeley E.J."/>
            <person name="Faust A.M.E."/>
            <person name="Altorfer M."/>
            <person name="Dessus-Babus S."/>
            <person name="Burckhardt D."/>
            <person name="Oertli M."/>
            <person name="Naumann U."/>
            <person name="Petersen F."/>
            <person name="Wong J."/>
        </authorList>
    </citation>
    <scope>NUCLEOTIDE SEQUENCE</scope>
    <source>
        <strain evidence="1">GSM-AAB239-AS_SAM_17_03QT</strain>
    </source>
</reference>
<gene>
    <name evidence="1" type="ORF">M6B38_110425</name>
</gene>
<evidence type="ECO:0000313" key="1">
    <source>
        <dbReference type="EMBL" id="KAJ6797175.1"/>
    </source>
</evidence>
<evidence type="ECO:0000313" key="2">
    <source>
        <dbReference type="Proteomes" id="UP001140949"/>
    </source>
</evidence>
<dbReference type="Proteomes" id="UP001140949">
    <property type="component" value="Unassembled WGS sequence"/>
</dbReference>
<protein>
    <submittedName>
        <fullName evidence="1">Uncharacterized protein</fullName>
    </submittedName>
</protein>
<name>A0AAX6DZT5_IRIPA</name>
<dbReference type="AlphaFoldDB" id="A0AAX6DZT5"/>
<sequence>MRRRRGERKKVSFYFARENRASPILFLPKNLPNSNPNPRIEDSWRTTMKFPPARSHLHRINRAFPVVISDPTTQL</sequence>
<keyword evidence="2" id="KW-1185">Reference proteome</keyword>
<organism evidence="1 2">
    <name type="scientific">Iris pallida</name>
    <name type="common">Sweet iris</name>
    <dbReference type="NCBI Taxonomy" id="29817"/>
    <lineage>
        <taxon>Eukaryota</taxon>
        <taxon>Viridiplantae</taxon>
        <taxon>Streptophyta</taxon>
        <taxon>Embryophyta</taxon>
        <taxon>Tracheophyta</taxon>
        <taxon>Spermatophyta</taxon>
        <taxon>Magnoliopsida</taxon>
        <taxon>Liliopsida</taxon>
        <taxon>Asparagales</taxon>
        <taxon>Iridaceae</taxon>
        <taxon>Iridoideae</taxon>
        <taxon>Irideae</taxon>
        <taxon>Iris</taxon>
    </lineage>
</organism>
<accession>A0AAX6DZT5</accession>
<comment type="caution">
    <text evidence="1">The sequence shown here is derived from an EMBL/GenBank/DDBJ whole genome shotgun (WGS) entry which is preliminary data.</text>
</comment>
<reference evidence="1" key="2">
    <citation type="submission" date="2023-04" db="EMBL/GenBank/DDBJ databases">
        <authorList>
            <person name="Bruccoleri R.E."/>
            <person name="Oakeley E.J."/>
            <person name="Faust A.-M."/>
            <person name="Dessus-Babus S."/>
            <person name="Altorfer M."/>
            <person name="Burckhardt D."/>
            <person name="Oertli M."/>
            <person name="Naumann U."/>
            <person name="Petersen F."/>
            <person name="Wong J."/>
        </authorList>
    </citation>
    <scope>NUCLEOTIDE SEQUENCE</scope>
    <source>
        <strain evidence="1">GSM-AAB239-AS_SAM_17_03QT</strain>
        <tissue evidence="1">Leaf</tissue>
    </source>
</reference>
<dbReference type="EMBL" id="JANAVB010041017">
    <property type="protein sequence ID" value="KAJ6797175.1"/>
    <property type="molecule type" value="Genomic_DNA"/>
</dbReference>
<proteinExistence type="predicted"/>